<evidence type="ECO:0000313" key="3">
    <source>
        <dbReference type="Proteomes" id="UP000242175"/>
    </source>
</evidence>
<accession>A0A220VG37</accession>
<feature type="transmembrane region" description="Helical" evidence="1">
    <location>
        <begin position="193"/>
        <end position="209"/>
    </location>
</feature>
<feature type="transmembrane region" description="Helical" evidence="1">
    <location>
        <begin position="229"/>
        <end position="249"/>
    </location>
</feature>
<dbReference type="Pfam" id="PF03988">
    <property type="entry name" value="DUF347"/>
    <property type="match status" value="3"/>
</dbReference>
<evidence type="ECO:0000313" key="2">
    <source>
        <dbReference type="EMBL" id="ASK79261.1"/>
    </source>
</evidence>
<reference evidence="2 3" key="1">
    <citation type="journal article" date="2016" name="Int. J. Syst. Evol. Microbiol.">
        <title>Paraphotobacterium marinum gen. nov., sp. nov., a member of the family Vibrionaceae, isolated from surface seawater.</title>
        <authorList>
            <person name="Huang Z."/>
            <person name="Dong C."/>
            <person name="Shao Z."/>
        </authorList>
    </citation>
    <scope>NUCLEOTIDE SEQUENCE [LARGE SCALE GENOMIC DNA]</scope>
    <source>
        <strain evidence="2 3">NSCS20N07D</strain>
    </source>
</reference>
<dbReference type="InterPro" id="IPR007136">
    <property type="entry name" value="DUF347"/>
</dbReference>
<keyword evidence="3" id="KW-1185">Reference proteome</keyword>
<gene>
    <name evidence="2" type="ORF">CF386_09325</name>
</gene>
<feature type="transmembrane region" description="Helical" evidence="1">
    <location>
        <begin position="164"/>
        <end position="186"/>
    </location>
</feature>
<name>A0A220VG37_9GAMM</name>
<sequence length="266" mass="30030">MDSVPSKNKPLQLSKVAQVTVIFWLLKIISTTIGESSSDFMYSISPVLSIGAIFLLLITSLFIQITHKRFVSWMYWSVIILVAIFGTMFADAIHFIGVPLIVSTGCFVFLLMSIFYIWYRNEKTLDPHCINTTKREIFYWLVILFTFCLGTSSGDFVAHSLHLGYVQATIFFGLAMIFIPSILYVFRIDNITLFWITYILTRPFGASAADLIAKPKSLGGFGLGDGTTSLIFLGVMFVFVFVFVLILNFSSKEHKSVDEILNIEEL</sequence>
<feature type="transmembrane region" description="Helical" evidence="1">
    <location>
        <begin position="96"/>
        <end position="118"/>
    </location>
</feature>
<dbReference type="AlphaFoldDB" id="A0A220VG37"/>
<protein>
    <recommendedName>
        <fullName evidence="4">Membrane-anchored protein</fullName>
    </recommendedName>
</protein>
<feature type="transmembrane region" description="Helical" evidence="1">
    <location>
        <begin position="70"/>
        <end position="90"/>
    </location>
</feature>
<evidence type="ECO:0000256" key="1">
    <source>
        <dbReference type="SAM" id="Phobius"/>
    </source>
</evidence>
<keyword evidence="1" id="KW-1133">Transmembrane helix</keyword>
<dbReference type="KEGG" id="pmai:CF386_09325"/>
<dbReference type="RefSeq" id="WP_089074169.1">
    <property type="nucleotide sequence ID" value="NZ_CBCSAM010000002.1"/>
</dbReference>
<evidence type="ECO:0008006" key="4">
    <source>
        <dbReference type="Google" id="ProtNLM"/>
    </source>
</evidence>
<feature type="transmembrane region" description="Helical" evidence="1">
    <location>
        <begin position="40"/>
        <end position="63"/>
    </location>
</feature>
<dbReference type="Proteomes" id="UP000242175">
    <property type="component" value="Chromosome small"/>
</dbReference>
<organism evidence="2 3">
    <name type="scientific">Paraphotobacterium marinum</name>
    <dbReference type="NCBI Taxonomy" id="1755811"/>
    <lineage>
        <taxon>Bacteria</taxon>
        <taxon>Pseudomonadati</taxon>
        <taxon>Pseudomonadota</taxon>
        <taxon>Gammaproteobacteria</taxon>
        <taxon>Vibrionales</taxon>
        <taxon>Vibrionaceae</taxon>
        <taxon>Paraphotobacterium</taxon>
    </lineage>
</organism>
<feature type="transmembrane region" description="Helical" evidence="1">
    <location>
        <begin position="138"/>
        <end position="158"/>
    </location>
</feature>
<keyword evidence="1" id="KW-0472">Membrane</keyword>
<dbReference type="OrthoDB" id="9794709at2"/>
<proteinExistence type="predicted"/>
<keyword evidence="1" id="KW-0812">Transmembrane</keyword>
<dbReference type="EMBL" id="CP022356">
    <property type="protein sequence ID" value="ASK79261.1"/>
    <property type="molecule type" value="Genomic_DNA"/>
</dbReference>